<evidence type="ECO:0000313" key="5">
    <source>
        <dbReference type="EMBL" id="KDR44945.1"/>
    </source>
</evidence>
<name>A0A069PWN5_9BURK</name>
<dbReference type="PANTHER" id="PTHR33420:SF14">
    <property type="entry name" value="TYPE 1 FIMBRIN D-MANNOSE SPECIFIC ADHESIN"/>
    <property type="match status" value="1"/>
</dbReference>
<comment type="similarity">
    <text evidence="2">Belongs to the fimbrial protein family.</text>
</comment>
<proteinExistence type="inferred from homology"/>
<dbReference type="PANTHER" id="PTHR33420">
    <property type="entry name" value="FIMBRIAL SUBUNIT ELFA-RELATED"/>
    <property type="match status" value="1"/>
</dbReference>
<protein>
    <recommendedName>
        <fullName evidence="4">Fimbrial-type adhesion domain-containing protein</fullName>
    </recommendedName>
</protein>
<evidence type="ECO:0000313" key="6">
    <source>
        <dbReference type="Proteomes" id="UP000027466"/>
    </source>
</evidence>
<evidence type="ECO:0000259" key="4">
    <source>
        <dbReference type="Pfam" id="PF00419"/>
    </source>
</evidence>
<dbReference type="InterPro" id="IPR036937">
    <property type="entry name" value="Adhesion_dom_fimbrial_sf"/>
</dbReference>
<feature type="domain" description="Fimbrial-type adhesion" evidence="4">
    <location>
        <begin position="115"/>
        <end position="262"/>
    </location>
</feature>
<sequence>MTVTSAAAITLVAGFTDVYTTTGMSAGVGFRMRGADGSVMAPINYGGTFSTFDIGPANVGQNNIAGRFELIKTSNTIAPGNASFSTHIHVPGYQFANGGTAAASTIKFGYVMQPTTVAGCTVTQTDLAVTMPSVGARSLPTVGDTAAGSSFTIDLNCESGAKPHISLTDATTPSNQSTDLTLAPASTAAGVGVQVLYGATPVTFAPAPYTSMPNGTLSSNGIDLGTRSGVTRVSFSARYKRTGASMTPGTVRALATFTMLYQ</sequence>
<evidence type="ECO:0000256" key="3">
    <source>
        <dbReference type="ARBA" id="ARBA00023263"/>
    </source>
</evidence>
<keyword evidence="6" id="KW-1185">Reference proteome</keyword>
<accession>A0A069PWN5</accession>
<dbReference type="Gene3D" id="2.60.40.1090">
    <property type="entry name" value="Fimbrial-type adhesion domain"/>
    <property type="match status" value="1"/>
</dbReference>
<dbReference type="GO" id="GO:0009289">
    <property type="term" value="C:pilus"/>
    <property type="evidence" value="ECO:0007669"/>
    <property type="project" value="UniProtKB-SubCell"/>
</dbReference>
<dbReference type="AlphaFoldDB" id="A0A069PWN5"/>
<organism evidence="5 6">
    <name type="scientific">Caballeronia glathei</name>
    <dbReference type="NCBI Taxonomy" id="60547"/>
    <lineage>
        <taxon>Bacteria</taxon>
        <taxon>Pseudomonadati</taxon>
        <taxon>Pseudomonadota</taxon>
        <taxon>Betaproteobacteria</taxon>
        <taxon>Burkholderiales</taxon>
        <taxon>Burkholderiaceae</taxon>
        <taxon>Caballeronia</taxon>
    </lineage>
</organism>
<dbReference type="SUPFAM" id="SSF49401">
    <property type="entry name" value="Bacterial adhesins"/>
    <property type="match status" value="1"/>
</dbReference>
<evidence type="ECO:0000256" key="2">
    <source>
        <dbReference type="ARBA" id="ARBA00006671"/>
    </source>
</evidence>
<dbReference type="Proteomes" id="UP000027466">
    <property type="component" value="Unassembled WGS sequence"/>
</dbReference>
<dbReference type="EMBL" id="JFHC01000001">
    <property type="protein sequence ID" value="KDR44945.1"/>
    <property type="molecule type" value="Genomic_DNA"/>
</dbReference>
<reference evidence="5 6" key="1">
    <citation type="submission" date="2014-03" db="EMBL/GenBank/DDBJ databases">
        <title>Draft Genome Sequences of Four Burkholderia Strains.</title>
        <authorList>
            <person name="Liu X.Y."/>
            <person name="Li C.X."/>
            <person name="Xu J.H."/>
        </authorList>
    </citation>
    <scope>NUCLEOTIDE SEQUENCE [LARGE SCALE GENOMIC DNA]</scope>
    <source>
        <strain evidence="5 6">DSM 50014</strain>
    </source>
</reference>
<comment type="caution">
    <text evidence="5">The sequence shown here is derived from an EMBL/GenBank/DDBJ whole genome shotgun (WGS) entry which is preliminary data.</text>
</comment>
<gene>
    <name evidence="5" type="ORF">BG61_01035</name>
</gene>
<dbReference type="InterPro" id="IPR000259">
    <property type="entry name" value="Adhesion_dom_fimbrial"/>
</dbReference>
<keyword evidence="3" id="KW-0281">Fimbrium</keyword>
<evidence type="ECO:0000256" key="1">
    <source>
        <dbReference type="ARBA" id="ARBA00004561"/>
    </source>
</evidence>
<dbReference type="InterPro" id="IPR050263">
    <property type="entry name" value="Bact_Fimbrial_Adh_Pro"/>
</dbReference>
<dbReference type="Pfam" id="PF00419">
    <property type="entry name" value="Fimbrial"/>
    <property type="match status" value="1"/>
</dbReference>
<comment type="subcellular location">
    <subcellularLocation>
        <location evidence="1">Fimbrium</location>
    </subcellularLocation>
</comment>
<dbReference type="GO" id="GO:0043709">
    <property type="term" value="P:cell adhesion involved in single-species biofilm formation"/>
    <property type="evidence" value="ECO:0007669"/>
    <property type="project" value="TreeGrafter"/>
</dbReference>
<dbReference type="InterPro" id="IPR008966">
    <property type="entry name" value="Adhesion_dom_sf"/>
</dbReference>